<evidence type="ECO:0000313" key="5">
    <source>
        <dbReference type="Proteomes" id="UP000677803"/>
    </source>
</evidence>
<dbReference type="EMBL" id="CAJRST010008890">
    <property type="protein sequence ID" value="CAG5898241.1"/>
    <property type="molecule type" value="Genomic_DNA"/>
</dbReference>
<reference evidence="4" key="1">
    <citation type="submission" date="2021-05" db="EMBL/GenBank/DDBJ databases">
        <authorList>
            <person name="Tigano A."/>
        </authorList>
    </citation>
    <scope>NUCLEOTIDE SEQUENCE</scope>
</reference>
<dbReference type="InterPro" id="IPR016187">
    <property type="entry name" value="CTDL_fold"/>
</dbReference>
<dbReference type="PANTHER" id="PTHR45784">
    <property type="entry name" value="C-TYPE LECTIN DOMAIN FAMILY 20 MEMBER A-RELATED"/>
    <property type="match status" value="1"/>
</dbReference>
<keyword evidence="5" id="KW-1185">Reference proteome</keyword>
<dbReference type="PANTHER" id="PTHR45784:SF8">
    <property type="entry name" value="C-TYPE MANNOSE RECEPTOR 2-RELATED"/>
    <property type="match status" value="1"/>
</dbReference>
<comment type="caution">
    <text evidence="4">The sequence shown here is derived from an EMBL/GenBank/DDBJ whole genome shotgun (WGS) entry which is preliminary data.</text>
</comment>
<dbReference type="Gene3D" id="3.10.100.10">
    <property type="entry name" value="Mannose-Binding Protein A, subunit A"/>
    <property type="match status" value="2"/>
</dbReference>
<dbReference type="PROSITE" id="PS50041">
    <property type="entry name" value="C_TYPE_LECTIN_2"/>
    <property type="match status" value="2"/>
</dbReference>
<dbReference type="InterPro" id="IPR001304">
    <property type="entry name" value="C-type_lectin-like"/>
</dbReference>
<feature type="domain" description="C-type lectin" evidence="3">
    <location>
        <begin position="137"/>
        <end position="235"/>
    </location>
</feature>
<name>A0A8S4B1T7_9TELE</name>
<dbReference type="CDD" id="cd00037">
    <property type="entry name" value="CLECT"/>
    <property type="match status" value="2"/>
</dbReference>
<sequence length="299" mass="33437">MRNIFIFVSLWPAIGLWVSGLELNLTLVNMIKYSEWKTWEKAQSFCREKHMDLVTVRDEKDNQAIVKHSGWIGLYRDEQTSLWKWSRGDEPAEYTNWRTAPYQNEHCGWKYDNTDEWRSDECDEKHTFLCSDDKLVLVKENKTWEEALEHCRSLVSGEPFYDLATLTTADDHHYAQGRAQQAATEEVWTGLRFLGDAWFWVGGEQVQYSELPSCPALRCGVLEKNSQTSFGLRDCTAARTAAACPPPADGVPGSEEASDPPAGQEGGSSSSASSGPPAAPAGAEEQAPPPSQSSQSYDM</sequence>
<feature type="compositionally biased region" description="Low complexity" evidence="2">
    <location>
        <begin position="260"/>
        <end position="299"/>
    </location>
</feature>
<evidence type="ECO:0000256" key="2">
    <source>
        <dbReference type="SAM" id="MobiDB-lite"/>
    </source>
</evidence>
<evidence type="ECO:0000259" key="3">
    <source>
        <dbReference type="PROSITE" id="PS50041"/>
    </source>
</evidence>
<dbReference type="OrthoDB" id="547680at2759"/>
<gene>
    <name evidence="4" type="ORF">MMEN_LOCUS9135</name>
</gene>
<protein>
    <submittedName>
        <fullName evidence="4">(Atlantic silverside) hypothetical protein</fullName>
    </submittedName>
</protein>
<evidence type="ECO:0000313" key="4">
    <source>
        <dbReference type="EMBL" id="CAG5898241.1"/>
    </source>
</evidence>
<accession>A0A8S4B1T7</accession>
<dbReference type="Proteomes" id="UP000677803">
    <property type="component" value="Unassembled WGS sequence"/>
</dbReference>
<proteinExistence type="predicted"/>
<dbReference type="InterPro" id="IPR018378">
    <property type="entry name" value="C-type_lectin_CS"/>
</dbReference>
<feature type="domain" description="C-type lectin" evidence="3">
    <location>
        <begin position="37"/>
        <end position="131"/>
    </location>
</feature>
<feature type="region of interest" description="Disordered" evidence="2">
    <location>
        <begin position="244"/>
        <end position="299"/>
    </location>
</feature>
<dbReference type="SUPFAM" id="SSF56436">
    <property type="entry name" value="C-type lectin-like"/>
    <property type="match status" value="2"/>
</dbReference>
<organism evidence="4 5">
    <name type="scientific">Menidia menidia</name>
    <name type="common">Atlantic silverside</name>
    <dbReference type="NCBI Taxonomy" id="238744"/>
    <lineage>
        <taxon>Eukaryota</taxon>
        <taxon>Metazoa</taxon>
        <taxon>Chordata</taxon>
        <taxon>Craniata</taxon>
        <taxon>Vertebrata</taxon>
        <taxon>Euteleostomi</taxon>
        <taxon>Actinopterygii</taxon>
        <taxon>Neopterygii</taxon>
        <taxon>Teleostei</taxon>
        <taxon>Neoteleostei</taxon>
        <taxon>Acanthomorphata</taxon>
        <taxon>Ovalentaria</taxon>
        <taxon>Atherinomorphae</taxon>
        <taxon>Atheriniformes</taxon>
        <taxon>Atherinopsidae</taxon>
        <taxon>Menidiinae</taxon>
        <taxon>Menidia</taxon>
    </lineage>
</organism>
<dbReference type="AlphaFoldDB" id="A0A8S4B1T7"/>
<keyword evidence="1" id="KW-1015">Disulfide bond</keyword>
<dbReference type="PROSITE" id="PS00615">
    <property type="entry name" value="C_TYPE_LECTIN_1"/>
    <property type="match status" value="1"/>
</dbReference>
<dbReference type="Pfam" id="PF00059">
    <property type="entry name" value="Lectin_C"/>
    <property type="match status" value="1"/>
</dbReference>
<dbReference type="InterPro" id="IPR016186">
    <property type="entry name" value="C-type_lectin-like/link_sf"/>
</dbReference>
<evidence type="ECO:0000256" key="1">
    <source>
        <dbReference type="ARBA" id="ARBA00023157"/>
    </source>
</evidence>
<dbReference type="SMART" id="SM00034">
    <property type="entry name" value="CLECT"/>
    <property type="match status" value="1"/>
</dbReference>